<comment type="caution">
    <text evidence="1">The sequence shown here is derived from an EMBL/GenBank/DDBJ whole genome shotgun (WGS) entry which is preliminary data.</text>
</comment>
<reference evidence="1" key="1">
    <citation type="journal article" date="2021" name="New Phytol.">
        <title>Evolutionary innovations through gain and loss of genes in the ectomycorrhizal Boletales.</title>
        <authorList>
            <person name="Wu G."/>
            <person name="Miyauchi S."/>
            <person name="Morin E."/>
            <person name="Kuo A."/>
            <person name="Drula E."/>
            <person name="Varga T."/>
            <person name="Kohler A."/>
            <person name="Feng B."/>
            <person name="Cao Y."/>
            <person name="Lipzen A."/>
            <person name="Daum C."/>
            <person name="Hundley H."/>
            <person name="Pangilinan J."/>
            <person name="Johnson J."/>
            <person name="Barry K."/>
            <person name="LaButti K."/>
            <person name="Ng V."/>
            <person name="Ahrendt S."/>
            <person name="Min B."/>
            <person name="Choi I.G."/>
            <person name="Park H."/>
            <person name="Plett J.M."/>
            <person name="Magnuson J."/>
            <person name="Spatafora J.W."/>
            <person name="Nagy L.G."/>
            <person name="Henrissat B."/>
            <person name="Grigoriev I.V."/>
            <person name="Yang Z.L."/>
            <person name="Xu J."/>
            <person name="Martin F.M."/>
        </authorList>
    </citation>
    <scope>NUCLEOTIDE SEQUENCE</scope>
    <source>
        <strain evidence="1">ATCC 28755</strain>
    </source>
</reference>
<organism evidence="1 2">
    <name type="scientific">Hygrophoropsis aurantiaca</name>
    <dbReference type="NCBI Taxonomy" id="72124"/>
    <lineage>
        <taxon>Eukaryota</taxon>
        <taxon>Fungi</taxon>
        <taxon>Dikarya</taxon>
        <taxon>Basidiomycota</taxon>
        <taxon>Agaricomycotina</taxon>
        <taxon>Agaricomycetes</taxon>
        <taxon>Agaricomycetidae</taxon>
        <taxon>Boletales</taxon>
        <taxon>Coniophorineae</taxon>
        <taxon>Hygrophoropsidaceae</taxon>
        <taxon>Hygrophoropsis</taxon>
    </lineage>
</organism>
<name>A0ACB7ZZU7_9AGAM</name>
<dbReference type="EMBL" id="MU267986">
    <property type="protein sequence ID" value="KAH7906699.1"/>
    <property type="molecule type" value="Genomic_DNA"/>
</dbReference>
<proteinExistence type="predicted"/>
<protein>
    <submittedName>
        <fullName evidence="1">Uncharacterized protein</fullName>
    </submittedName>
</protein>
<gene>
    <name evidence="1" type="ORF">BJ138DRAFT_1219367</name>
</gene>
<evidence type="ECO:0000313" key="1">
    <source>
        <dbReference type="EMBL" id="KAH7906699.1"/>
    </source>
</evidence>
<evidence type="ECO:0000313" key="2">
    <source>
        <dbReference type="Proteomes" id="UP000790377"/>
    </source>
</evidence>
<keyword evidence="2" id="KW-1185">Reference proteome</keyword>
<accession>A0ACB7ZZU7</accession>
<dbReference type="Proteomes" id="UP000790377">
    <property type="component" value="Unassembled WGS sequence"/>
</dbReference>
<sequence length="237" mass="24413">MTDTSSTCSTTGSVPSAAQVHADATAALLELISRLSLTAESAELIIAATLTQRDLNTDTTEALSTPTLTTVSSLTEDDAPSAVQPSEPIISPIIEVPDTAAVPVAQVAAVAVQEAPAAQLPPLPITPAPVAIVAPVPAVAPVAQVAVVAVQAVPPPPIGHVLTTYGDFDYYVPDAYCLAPYYLVTKGRRVGVFSQWQKCSPYVTGVAGAVYSKARSVTHGRDIMEEAIDSGEAQVLP</sequence>